<comment type="function">
    <text evidence="2">May play the central regulatory role in sporulation. It may be an element of the effector pathway responsible for the activation of sporulation genes in response to nutritional stress. Spo0A may act in concert with spo0H (a sigma factor) to control the expression of some genes that are critical to the sporulation process.</text>
</comment>
<keyword evidence="6" id="KW-0238">DNA-binding</keyword>
<evidence type="ECO:0000259" key="5">
    <source>
        <dbReference type="PROSITE" id="PS51833"/>
    </source>
</evidence>
<organism evidence="6 7">
    <name type="scientific">Paramaledivibacter caminithermalis (strain DSM 15212 / CIP 107654 / DViRD3)</name>
    <name type="common">Clostridium caminithermale</name>
    <dbReference type="NCBI Taxonomy" id="1121301"/>
    <lineage>
        <taxon>Bacteria</taxon>
        <taxon>Bacillati</taxon>
        <taxon>Bacillota</taxon>
        <taxon>Clostridia</taxon>
        <taxon>Peptostreptococcales</taxon>
        <taxon>Caminicellaceae</taxon>
        <taxon>Paramaledivibacter</taxon>
    </lineage>
</organism>
<dbReference type="SUPFAM" id="SSF52172">
    <property type="entry name" value="CheY-like"/>
    <property type="match status" value="1"/>
</dbReference>
<evidence type="ECO:0000313" key="7">
    <source>
        <dbReference type="Proteomes" id="UP000184465"/>
    </source>
</evidence>
<dbReference type="Gene3D" id="3.40.50.2300">
    <property type="match status" value="1"/>
</dbReference>
<dbReference type="Proteomes" id="UP000184465">
    <property type="component" value="Unassembled WGS sequence"/>
</dbReference>
<keyword evidence="3" id="KW-0597">Phosphoprotein</keyword>
<dbReference type="Pfam" id="PF08668">
    <property type="entry name" value="HDOD"/>
    <property type="match status" value="1"/>
</dbReference>
<feature type="domain" description="HDOD" evidence="5">
    <location>
        <begin position="139"/>
        <end position="330"/>
    </location>
</feature>
<dbReference type="EMBL" id="FRAG01000001">
    <property type="protein sequence ID" value="SHJ48399.1"/>
    <property type="molecule type" value="Genomic_DNA"/>
</dbReference>
<dbReference type="PROSITE" id="PS50110">
    <property type="entry name" value="RESPONSE_REGULATORY"/>
    <property type="match status" value="1"/>
</dbReference>
<proteinExistence type="predicted"/>
<dbReference type="AlphaFoldDB" id="A0A1M6JNS6"/>
<dbReference type="PANTHER" id="PTHR33525:SF3">
    <property type="entry name" value="RIBONUCLEASE Y"/>
    <property type="match status" value="1"/>
</dbReference>
<dbReference type="RefSeq" id="WP_073146325.1">
    <property type="nucleotide sequence ID" value="NZ_FRAG01000001.1"/>
</dbReference>
<dbReference type="InterPro" id="IPR013976">
    <property type="entry name" value="HDOD"/>
</dbReference>
<evidence type="ECO:0000256" key="3">
    <source>
        <dbReference type="PROSITE-ProRule" id="PRU00169"/>
    </source>
</evidence>
<evidence type="ECO:0000313" key="6">
    <source>
        <dbReference type="EMBL" id="SHJ48399.1"/>
    </source>
</evidence>
<evidence type="ECO:0000256" key="2">
    <source>
        <dbReference type="ARBA" id="ARBA00024867"/>
    </source>
</evidence>
<dbReference type="InterPro" id="IPR001789">
    <property type="entry name" value="Sig_transdc_resp-reg_receiver"/>
</dbReference>
<dbReference type="InterPro" id="IPR011006">
    <property type="entry name" value="CheY-like_superfamily"/>
</dbReference>
<dbReference type="Gene3D" id="1.10.3210.10">
    <property type="entry name" value="Hypothetical protein af1432"/>
    <property type="match status" value="1"/>
</dbReference>
<dbReference type="STRING" id="1121301.SAMN02745912_00072"/>
<dbReference type="InterPro" id="IPR052340">
    <property type="entry name" value="RNase_Y/CdgJ"/>
</dbReference>
<evidence type="ECO:0000259" key="4">
    <source>
        <dbReference type="PROSITE" id="PS50110"/>
    </source>
</evidence>
<dbReference type="OrthoDB" id="9788446at2"/>
<keyword evidence="7" id="KW-1185">Reference proteome</keyword>
<dbReference type="CDD" id="cd17569">
    <property type="entry name" value="REC_HupR-like"/>
    <property type="match status" value="1"/>
</dbReference>
<dbReference type="SUPFAM" id="SSF109604">
    <property type="entry name" value="HD-domain/PDEase-like"/>
    <property type="match status" value="1"/>
</dbReference>
<protein>
    <recommendedName>
        <fullName evidence="1">Stage 0 sporulation protein A homolog</fullName>
    </recommendedName>
</protein>
<dbReference type="PANTHER" id="PTHR33525">
    <property type="match status" value="1"/>
</dbReference>
<evidence type="ECO:0000256" key="1">
    <source>
        <dbReference type="ARBA" id="ARBA00018672"/>
    </source>
</evidence>
<accession>A0A1M6JNS6</accession>
<feature type="modified residue" description="4-aspartylphosphate" evidence="3">
    <location>
        <position position="52"/>
    </location>
</feature>
<dbReference type="Pfam" id="PF00072">
    <property type="entry name" value="Response_reg"/>
    <property type="match status" value="1"/>
</dbReference>
<dbReference type="GO" id="GO:0000160">
    <property type="term" value="P:phosphorelay signal transduction system"/>
    <property type="evidence" value="ECO:0007669"/>
    <property type="project" value="InterPro"/>
</dbReference>
<name>A0A1M6JNS6_PARC5</name>
<reference evidence="6 7" key="1">
    <citation type="submission" date="2016-11" db="EMBL/GenBank/DDBJ databases">
        <authorList>
            <person name="Jaros S."/>
            <person name="Januszkiewicz K."/>
            <person name="Wedrychowicz H."/>
        </authorList>
    </citation>
    <scope>NUCLEOTIDE SEQUENCE [LARGE SCALE GENOMIC DNA]</scope>
    <source>
        <strain evidence="6 7">DSM 15212</strain>
    </source>
</reference>
<dbReference type="GO" id="GO:0003677">
    <property type="term" value="F:DNA binding"/>
    <property type="evidence" value="ECO:0007669"/>
    <property type="project" value="UniProtKB-KW"/>
</dbReference>
<dbReference type="PROSITE" id="PS51833">
    <property type="entry name" value="HDOD"/>
    <property type="match status" value="1"/>
</dbReference>
<feature type="domain" description="Response regulatory" evidence="4">
    <location>
        <begin position="3"/>
        <end position="118"/>
    </location>
</feature>
<gene>
    <name evidence="6" type="ORF">SAMN02745912_00072</name>
</gene>
<dbReference type="SMART" id="SM00448">
    <property type="entry name" value="REC"/>
    <property type="match status" value="1"/>
</dbReference>
<sequence length="392" mass="45761">MNKILIVDDEIQILRSFRRLFLESNYEAYFANNGLEALEILENKQIDLIITDIRMPNMNGYELLEEVKKRHPKVLRMVISGYTDGDRIYKALENGLAKLYLLKPWENSTIIEILDKAFKVEEILKNKKIFELINNIGNLPSIPKLYNEINFLITKDSNIDKIADIIEKDQAIASRILRISNSIYPKKEIGSVKQGIIYLGLSIVKNIVLTNSVFDNSRINPYIQELLWTHSSMTNNIMLMIYEELLNKKLINAYKSAGLLHDIGWVVLLENFKEKYTEIIKNINENDDSNISEVERRFFGCSHEEIGGYLLDWWELPYPIVESALFHNTPLDSRVINKELVCIVHISSYYSWKLVNGDSFFKRKLNEDVFEFLGISLDRFEMLFDNLQKNTK</sequence>